<dbReference type="Proteomes" id="UP000252255">
    <property type="component" value="Unassembled WGS sequence"/>
</dbReference>
<dbReference type="Pfam" id="PF04214">
    <property type="entry name" value="DUF411"/>
    <property type="match status" value="1"/>
</dbReference>
<name>A0A367WGJ2_9PROT</name>
<sequence length="50" mass="5409">IERMLDERPDITGITLPGMPPNAPGMAREKTGTLKTYAFGEDGIAVYANE</sequence>
<feature type="compositionally biased region" description="Basic and acidic residues" evidence="1">
    <location>
        <begin position="1"/>
        <end position="10"/>
    </location>
</feature>
<reference evidence="2 3" key="1">
    <citation type="submission" date="2014-07" db="EMBL/GenBank/DDBJ databases">
        <title>Draft genome sequence of Thalassospira profundimaris PR54-5.</title>
        <authorList>
            <person name="Lai Q."/>
            <person name="Shao Z."/>
        </authorList>
    </citation>
    <scope>NUCLEOTIDE SEQUENCE [LARGE SCALE GENOMIC DNA]</scope>
    <source>
        <strain evidence="2 3">PR54-5</strain>
    </source>
</reference>
<proteinExistence type="predicted"/>
<dbReference type="EMBL" id="JPWI01000038">
    <property type="protein sequence ID" value="RCK40517.1"/>
    <property type="molecule type" value="Genomic_DNA"/>
</dbReference>
<comment type="caution">
    <text evidence="2">The sequence shown here is derived from an EMBL/GenBank/DDBJ whole genome shotgun (WGS) entry which is preliminary data.</text>
</comment>
<evidence type="ECO:0000313" key="3">
    <source>
        <dbReference type="Proteomes" id="UP000252255"/>
    </source>
</evidence>
<gene>
    <name evidence="2" type="ORF">TH30_22580</name>
</gene>
<feature type="region of interest" description="Disordered" evidence="1">
    <location>
        <begin position="1"/>
        <end position="24"/>
    </location>
</feature>
<feature type="non-terminal residue" evidence="2">
    <location>
        <position position="1"/>
    </location>
</feature>
<protein>
    <submittedName>
        <fullName evidence="2">Metal-binding protein</fullName>
    </submittedName>
</protein>
<dbReference type="AlphaFoldDB" id="A0A367WGJ2"/>
<evidence type="ECO:0000313" key="2">
    <source>
        <dbReference type="EMBL" id="RCK40517.1"/>
    </source>
</evidence>
<evidence type="ECO:0000256" key="1">
    <source>
        <dbReference type="SAM" id="MobiDB-lite"/>
    </source>
</evidence>
<dbReference type="InterPro" id="IPR007332">
    <property type="entry name" value="DUF411"/>
</dbReference>
<accession>A0A367WGJ2</accession>
<organism evidence="2 3">
    <name type="scientific">Thalassospira profundimaris</name>
    <dbReference type="NCBI Taxonomy" id="502049"/>
    <lineage>
        <taxon>Bacteria</taxon>
        <taxon>Pseudomonadati</taxon>
        <taxon>Pseudomonadota</taxon>
        <taxon>Alphaproteobacteria</taxon>
        <taxon>Rhodospirillales</taxon>
        <taxon>Thalassospiraceae</taxon>
        <taxon>Thalassospira</taxon>
    </lineage>
</organism>